<dbReference type="CDD" id="cd10441">
    <property type="entry name" value="GIY-YIG_COG1833"/>
    <property type="match status" value="1"/>
</dbReference>
<name>A0A0A7LBU7_9ARCH</name>
<dbReference type="OrthoDB" id="17296at2157"/>
<evidence type="ECO:0000313" key="1">
    <source>
        <dbReference type="EMBL" id="AIZ56488.1"/>
    </source>
</evidence>
<dbReference type="PANTHER" id="PTHR37460:SF1">
    <property type="entry name" value="ENDONUCLEASE III"/>
    <property type="match status" value="1"/>
</dbReference>
<evidence type="ECO:0000313" key="2">
    <source>
        <dbReference type="Proteomes" id="UP000030787"/>
    </source>
</evidence>
<evidence type="ECO:0008006" key="3">
    <source>
        <dbReference type="Google" id="ProtNLM"/>
    </source>
</evidence>
<dbReference type="KEGG" id="mear:Mpt1_c06010"/>
<dbReference type="STRING" id="1577791.Mpt1_c06010"/>
<accession>A0A0A7LBU7</accession>
<sequence length="135" mass="15053">MVRKGTYILIFDLPEIRIEVGALGLIELSEGSYCYVGSAMNGLDQRLERHMSKKKKVRWHIDYLSTVCSCMEAYVVNDKSIPECGLCAVVQKNGGKGIARGFGCSDCKCQTHLFGLTGEAKRKLTSDPCFTLYMR</sequence>
<dbReference type="PANTHER" id="PTHR37460">
    <property type="entry name" value="ENDONUCLEASE III"/>
    <property type="match status" value="1"/>
</dbReference>
<keyword evidence="2" id="KW-1185">Reference proteome</keyword>
<dbReference type="Proteomes" id="UP000030787">
    <property type="component" value="Chromosome"/>
</dbReference>
<dbReference type="HOGENOM" id="CLU_115699_0_1_2"/>
<dbReference type="InterPro" id="IPR002837">
    <property type="entry name" value="DUF123"/>
</dbReference>
<dbReference type="RefSeq" id="WP_048111997.1">
    <property type="nucleotide sequence ID" value="NZ_CP010070.1"/>
</dbReference>
<dbReference type="EMBL" id="CP010070">
    <property type="protein sequence ID" value="AIZ56488.1"/>
    <property type="molecule type" value="Genomic_DNA"/>
</dbReference>
<dbReference type="Pfam" id="PF01986">
    <property type="entry name" value="DUF123"/>
    <property type="match status" value="1"/>
</dbReference>
<organism evidence="1 2">
    <name type="scientific">Candidatus Methanoplasma termitum</name>
    <dbReference type="NCBI Taxonomy" id="1577791"/>
    <lineage>
        <taxon>Archaea</taxon>
        <taxon>Methanobacteriati</taxon>
        <taxon>Thermoplasmatota</taxon>
        <taxon>Thermoplasmata</taxon>
        <taxon>Methanomassiliicoccales</taxon>
        <taxon>Methanomassiliicoccaceae</taxon>
        <taxon>Candidatus Methanoplasma</taxon>
    </lineage>
</organism>
<protein>
    <recommendedName>
        <fullName evidence="3">GIY-YIG domain-containing protein</fullName>
    </recommendedName>
</protein>
<dbReference type="AlphaFoldDB" id="A0A0A7LBU7"/>
<proteinExistence type="predicted"/>
<dbReference type="GeneID" id="24818267"/>
<gene>
    <name evidence="1" type="ORF">Mpt1_c06010</name>
</gene>
<reference evidence="1 2" key="1">
    <citation type="journal article" date="2014" name="Appl. Environ. Microbiol.">
        <title>Comparative Genome Analysis of 'Candidatus Methanoplasma termitum' Indicates a New Mode of Energy Metabolism in the Seventh Order of Methanogens.</title>
        <authorList>
            <person name="Lang K."/>
            <person name="Schuldes J."/>
            <person name="Klingl A."/>
            <person name="Poehlein A."/>
            <person name="Daniel R."/>
            <person name="Brune A."/>
        </authorList>
    </citation>
    <scope>NUCLEOTIDE SEQUENCE [LARGE SCALE GENOMIC DNA]</scope>
    <source>
        <strain evidence="2">Mpt1</strain>
    </source>
</reference>